<dbReference type="PANTHER" id="PTHR45085:SF3">
    <property type="entry name" value="S-ADENOSYL-L-METHIONINE-DEPENDENT METHYLTRANSFERASES SUPERFAMILY PROTEIN"/>
    <property type="match status" value="1"/>
</dbReference>
<keyword evidence="1" id="KW-0732">Signal</keyword>
<reference evidence="3" key="1">
    <citation type="submission" date="2019-11" db="EMBL/GenBank/DDBJ databases">
        <authorList>
            <person name="Liu Y."/>
            <person name="Hou J."/>
            <person name="Li T.-Q."/>
            <person name="Guan C.-H."/>
            <person name="Wu X."/>
            <person name="Wu H.-Z."/>
            <person name="Ling F."/>
            <person name="Zhang R."/>
            <person name="Shi X.-G."/>
            <person name="Ren J.-P."/>
            <person name="Chen E.-F."/>
            <person name="Sun J.-M."/>
        </authorList>
    </citation>
    <scope>NUCLEOTIDE SEQUENCE</scope>
    <source>
        <strain evidence="3">Adult_tree_wgs_1</strain>
        <tissue evidence="3">Leaves</tissue>
    </source>
</reference>
<evidence type="ECO:0000313" key="3">
    <source>
        <dbReference type="EMBL" id="KAF7141517.1"/>
    </source>
</evidence>
<dbReference type="OrthoDB" id="682522at2759"/>
<dbReference type="SUPFAM" id="SSF52047">
    <property type="entry name" value="RNI-like"/>
    <property type="match status" value="1"/>
</dbReference>
<accession>A0A834GXT6</accession>
<evidence type="ECO:0000256" key="1">
    <source>
        <dbReference type="SAM" id="SignalP"/>
    </source>
</evidence>
<dbReference type="GO" id="GO:0008757">
    <property type="term" value="F:S-adenosylmethionine-dependent methyltransferase activity"/>
    <property type="evidence" value="ECO:0007669"/>
    <property type="project" value="InterPro"/>
</dbReference>
<dbReference type="PANTHER" id="PTHR45085">
    <property type="entry name" value="F21J9.14"/>
    <property type="match status" value="1"/>
</dbReference>
<dbReference type="GO" id="GO:0009820">
    <property type="term" value="P:alkaloid metabolic process"/>
    <property type="evidence" value="ECO:0007669"/>
    <property type="project" value="UniProtKB-KW"/>
</dbReference>
<evidence type="ECO:0000313" key="4">
    <source>
        <dbReference type="Proteomes" id="UP000626092"/>
    </source>
</evidence>
<organism evidence="3 4">
    <name type="scientific">Rhododendron simsii</name>
    <name type="common">Sims's rhododendron</name>
    <dbReference type="NCBI Taxonomy" id="118357"/>
    <lineage>
        <taxon>Eukaryota</taxon>
        <taxon>Viridiplantae</taxon>
        <taxon>Streptophyta</taxon>
        <taxon>Embryophyta</taxon>
        <taxon>Tracheophyta</taxon>
        <taxon>Spermatophyta</taxon>
        <taxon>Magnoliopsida</taxon>
        <taxon>eudicotyledons</taxon>
        <taxon>Gunneridae</taxon>
        <taxon>Pentapetalae</taxon>
        <taxon>asterids</taxon>
        <taxon>Ericales</taxon>
        <taxon>Ericaceae</taxon>
        <taxon>Ericoideae</taxon>
        <taxon>Rhodoreae</taxon>
        <taxon>Rhododendron</taxon>
    </lineage>
</organism>
<dbReference type="Gene3D" id="3.40.50.150">
    <property type="entry name" value="Vaccinia Virus protein VP39"/>
    <property type="match status" value="1"/>
</dbReference>
<dbReference type="EMBL" id="WJXA01000006">
    <property type="protein sequence ID" value="KAF7141517.1"/>
    <property type="molecule type" value="Genomic_DNA"/>
</dbReference>
<dbReference type="InterPro" id="IPR029063">
    <property type="entry name" value="SAM-dependent_MTases_sf"/>
</dbReference>
<sequence>MLNRLSFASITIATLTLLILFLQTPQTCITLPHHRGPHAHGPHPKSTCDYSHRPRTTLSKKNHRLWSTNKWLKTVQSFSSLFLTLKSLSHLNNHSRVLCVSAGAGHEVRALTQIGVKDVTGVELVDSPPLVSRADPHNLPFFDGVFDLGFSAHLDQALFPSKFAAEMERTVRAGGVCVVAVEECGGDGVSEVAGLFRKSSEPPLCLCADGMASHSHLFFECQFSAAVRQQTLSKIDFEGGLPCSFNNLLTLELHTKMTKDEITGILCLLRSSPILRTITITAKGCSGIGNETLAKIDSEGGLPCSFNNLKTLELHTKMTKDEITGIICLLRSSPILQTITITAYKCSHTGNETLAKIDSEGGLPCSFNNLITLELHAKMTEDEITGILCLLRSSPILRTITITANSCSHRGNETLSKIDSEGGLPCSFNNLMTLELHTKMTKDEITGIICLLRSSPILRTITITAKRCSGIGNETLSKIDSEGGLPCSFNNLMTLDLHTKNPKDEITGIICLIRSSPILRTITITITARSCSGTGNEKWKEKQYWISQIQKLKSIEFHLKVARGLFPVTFCNSMRRGPGGFAGMMEASSGNCRKKEGITCLLRSSPILRTMTVISNSGSGTRYMDLNEKQYWKSQIQNLKSIEVHPKVVRIDVQAAKTHERAVYLGKLTLSKIDSEGGLPCSFTNLMTLELHTYWTKDEIIGITCLLRSSPILRTMTIISNSCSGTRNMDLDEKQYWKSQIQNLKSIEVHLKVVRIDVQDVEMHERAVYLGKLLLCHGRALQEMTLNLRSYPVVPSFERQRVQAEMMTFAHASSNVIVSFLPPHTSTRKALLL</sequence>
<name>A0A834GXT6_RHOSS</name>
<evidence type="ECO:0000259" key="2">
    <source>
        <dbReference type="Pfam" id="PF08241"/>
    </source>
</evidence>
<comment type="caution">
    <text evidence="3">The sequence shown here is derived from an EMBL/GenBank/DDBJ whole genome shotgun (WGS) entry which is preliminary data.</text>
</comment>
<feature type="signal peptide" evidence="1">
    <location>
        <begin position="1"/>
        <end position="30"/>
    </location>
</feature>
<gene>
    <name evidence="3" type="ORF">RHSIM_Rhsim06G0154700</name>
</gene>
<dbReference type="AlphaFoldDB" id="A0A834GXT6"/>
<proteinExistence type="predicted"/>
<feature type="domain" description="Methyltransferase type 11" evidence="2">
    <location>
        <begin position="98"/>
        <end position="179"/>
    </location>
</feature>
<dbReference type="InterPro" id="IPR013216">
    <property type="entry name" value="Methyltransf_11"/>
</dbReference>
<dbReference type="SUPFAM" id="SSF53335">
    <property type="entry name" value="S-adenosyl-L-methionine-dependent methyltransferases"/>
    <property type="match status" value="1"/>
</dbReference>
<keyword evidence="4" id="KW-1185">Reference proteome</keyword>
<protein>
    <recommendedName>
        <fullName evidence="2">Methyltransferase type 11 domain-containing protein</fullName>
    </recommendedName>
</protein>
<dbReference type="Proteomes" id="UP000626092">
    <property type="component" value="Unassembled WGS sequence"/>
</dbReference>
<dbReference type="Pfam" id="PF08241">
    <property type="entry name" value="Methyltransf_11"/>
    <property type="match status" value="1"/>
</dbReference>
<feature type="chain" id="PRO_5032895166" description="Methyltransferase type 11 domain-containing protein" evidence="1">
    <location>
        <begin position="31"/>
        <end position="833"/>
    </location>
</feature>